<dbReference type="Pfam" id="PF08231">
    <property type="entry name" value="SYF2"/>
    <property type="match status" value="1"/>
</dbReference>
<proteinExistence type="inferred from homology"/>
<dbReference type="Gene3D" id="2.40.100.10">
    <property type="entry name" value="Cyclophilin-like"/>
    <property type="match status" value="1"/>
</dbReference>
<evidence type="ECO:0000256" key="5">
    <source>
        <dbReference type="ARBA" id="ARBA00022664"/>
    </source>
</evidence>
<keyword evidence="10" id="KW-0539">Nucleus</keyword>
<evidence type="ECO:0000256" key="11">
    <source>
        <dbReference type="SAM" id="MobiDB-lite"/>
    </source>
</evidence>
<evidence type="ECO:0000259" key="12">
    <source>
        <dbReference type="PROSITE" id="PS50072"/>
    </source>
</evidence>
<reference evidence="13" key="1">
    <citation type="submission" date="2013-12" db="EMBL/GenBank/DDBJ databases">
        <authorList>
            <person name="Omoto C.K."/>
            <person name="Sibley D."/>
            <person name="Venepally P."/>
            <person name="Hadjithomas M."/>
            <person name="Karamycheva S."/>
            <person name="Brunk B."/>
            <person name="Roos D."/>
            <person name="Caler E."/>
            <person name="Lorenzi H."/>
        </authorList>
    </citation>
    <scope>NUCLEOTIDE SEQUENCE</scope>
</reference>
<protein>
    <recommendedName>
        <fullName evidence="4">peptidylprolyl isomerase</fullName>
        <ecNumber evidence="4">5.2.1.8</ecNumber>
    </recommendedName>
</protein>
<keyword evidence="8" id="KW-0508">mRNA splicing</keyword>
<dbReference type="PANTHER" id="PTHR11071">
    <property type="entry name" value="PEPTIDYL-PROLYL CIS-TRANS ISOMERASE"/>
    <property type="match status" value="1"/>
</dbReference>
<feature type="compositionally biased region" description="Basic and acidic residues" evidence="11">
    <location>
        <begin position="325"/>
        <end position="363"/>
    </location>
</feature>
<dbReference type="OMA" id="HNGRMER"/>
<dbReference type="GO" id="GO:0006457">
    <property type="term" value="P:protein folding"/>
    <property type="evidence" value="ECO:0007669"/>
    <property type="project" value="TreeGrafter"/>
</dbReference>
<dbReference type="InterPro" id="IPR029000">
    <property type="entry name" value="Cyclophilin-like_dom_sf"/>
</dbReference>
<dbReference type="Pfam" id="PF00160">
    <property type="entry name" value="Pro_isomerase"/>
    <property type="match status" value="1"/>
</dbReference>
<dbReference type="GO" id="GO:0008380">
    <property type="term" value="P:RNA splicing"/>
    <property type="evidence" value="ECO:0007669"/>
    <property type="project" value="UniProtKB-KW"/>
</dbReference>
<dbReference type="PROSITE" id="PS50072">
    <property type="entry name" value="CSA_PPIASE_2"/>
    <property type="match status" value="1"/>
</dbReference>
<dbReference type="GO" id="GO:0005681">
    <property type="term" value="C:spliceosomal complex"/>
    <property type="evidence" value="ECO:0007669"/>
    <property type="project" value="UniProtKB-KW"/>
</dbReference>
<dbReference type="InterPro" id="IPR013260">
    <property type="entry name" value="mRNA_splic_SYF2"/>
</dbReference>
<evidence type="ECO:0000313" key="14">
    <source>
        <dbReference type="Proteomes" id="UP000019763"/>
    </source>
</evidence>
<dbReference type="PRINTS" id="PR00153">
    <property type="entry name" value="CSAPPISMRASE"/>
</dbReference>
<comment type="catalytic activity">
    <reaction evidence="1">
        <text>[protein]-peptidylproline (omega=180) = [protein]-peptidylproline (omega=0)</text>
        <dbReference type="Rhea" id="RHEA:16237"/>
        <dbReference type="Rhea" id="RHEA-COMP:10747"/>
        <dbReference type="Rhea" id="RHEA-COMP:10748"/>
        <dbReference type="ChEBI" id="CHEBI:83833"/>
        <dbReference type="ChEBI" id="CHEBI:83834"/>
        <dbReference type="EC" id="5.2.1.8"/>
    </reaction>
</comment>
<evidence type="ECO:0000256" key="2">
    <source>
        <dbReference type="ARBA" id="ARBA00004123"/>
    </source>
</evidence>
<evidence type="ECO:0000256" key="8">
    <source>
        <dbReference type="ARBA" id="ARBA00023187"/>
    </source>
</evidence>
<evidence type="ECO:0000256" key="9">
    <source>
        <dbReference type="ARBA" id="ARBA00023235"/>
    </source>
</evidence>
<name>A0A023B7F7_GRENI</name>
<dbReference type="EMBL" id="AFNH02000528">
    <property type="protein sequence ID" value="EZG67244.1"/>
    <property type="molecule type" value="Genomic_DNA"/>
</dbReference>
<comment type="caution">
    <text evidence="13">The sequence shown here is derived from an EMBL/GenBank/DDBJ whole genome shotgun (WGS) entry which is preliminary data.</text>
</comment>
<evidence type="ECO:0000256" key="10">
    <source>
        <dbReference type="ARBA" id="ARBA00023242"/>
    </source>
</evidence>
<feature type="compositionally biased region" description="Basic and acidic residues" evidence="11">
    <location>
        <begin position="252"/>
        <end position="264"/>
    </location>
</feature>
<accession>A0A023B7F7</accession>
<gene>
    <name evidence="13" type="ORF">GNI_070300</name>
</gene>
<dbReference type="RefSeq" id="XP_011130289.1">
    <property type="nucleotide sequence ID" value="XM_011131987.1"/>
</dbReference>
<dbReference type="eggNOG" id="KOG0865">
    <property type="taxonomic scope" value="Eukaryota"/>
</dbReference>
<sequence>MAKRNPRVFLEFQFGNKKAGIVVIELFANVVPKTAANFEALCTGSRGVSSETKLPLCYAGCKVFKVIPGQFIQCGDIEYNNGRGGESIYGRTFEDENFSLWHAYAGVVSMCNDGPNTNGSQFYITLKWLPHMNRRNVVVGQVRMGMEILRAMEKIPVDERDIPKIPILVSGCGLYEGSTRREISDPAVKQGEALLQSLINGGPKPRNALLELTKAHIMRKKALENETMKAMPEGANDQSGHDQGGIDNNDQGGRDQDDNIKSDNDQGDMAEGERHGVSNELPAESAQSSSLSAALPDRTEAKGEPMGPNPEPTVDGKGWQGARNWNEERSGDEERIGEEERSGEERRRVDRSRDKGGDSELQSRLHNIGQLMEDVKHLDKRLLRQGHPARPVSRIEAASIEFRDKYESVSAAEAAREHMRELDKAERRQYNFSVWSEHSVYRSYEKKLARLQKSRVATSPAAASSALNEATGQLAYNSIGVVAHAATTATGNLGAIVSKTRIKKKTRPTKLTTVGDVNYINRRNQLFNKTLEKAYGEYVHEIRQNLERGTAL</sequence>
<dbReference type="GO" id="GO:0003755">
    <property type="term" value="F:peptidyl-prolyl cis-trans isomerase activity"/>
    <property type="evidence" value="ECO:0007669"/>
    <property type="project" value="UniProtKB-KW"/>
</dbReference>
<comment type="subcellular location">
    <subcellularLocation>
        <location evidence="2">Nucleus</location>
    </subcellularLocation>
</comment>
<keyword evidence="14" id="KW-1185">Reference proteome</keyword>
<evidence type="ECO:0000256" key="7">
    <source>
        <dbReference type="ARBA" id="ARBA00023110"/>
    </source>
</evidence>
<evidence type="ECO:0000256" key="3">
    <source>
        <dbReference type="ARBA" id="ARBA00010028"/>
    </source>
</evidence>
<dbReference type="FunFam" id="2.40.100.10:FF:000025">
    <property type="entry name" value="Peptidyl-prolyl cis-trans isomerase CYP19-2"/>
    <property type="match status" value="1"/>
</dbReference>
<keyword evidence="9 13" id="KW-0413">Isomerase</keyword>
<evidence type="ECO:0000256" key="4">
    <source>
        <dbReference type="ARBA" id="ARBA00013194"/>
    </source>
</evidence>
<dbReference type="GeneID" id="22912574"/>
<comment type="similarity">
    <text evidence="3">Belongs to the SYF2 family.</text>
</comment>
<keyword evidence="7" id="KW-0697">Rotamase</keyword>
<dbReference type="Proteomes" id="UP000019763">
    <property type="component" value="Unassembled WGS sequence"/>
</dbReference>
<dbReference type="GO" id="GO:0006397">
    <property type="term" value="P:mRNA processing"/>
    <property type="evidence" value="ECO:0007669"/>
    <property type="project" value="UniProtKB-KW"/>
</dbReference>
<evidence type="ECO:0000313" key="13">
    <source>
        <dbReference type="EMBL" id="EZG67244.1"/>
    </source>
</evidence>
<feature type="domain" description="PPIase cyclophilin-type" evidence="12">
    <location>
        <begin position="9"/>
        <end position="174"/>
    </location>
</feature>
<feature type="region of interest" description="Disordered" evidence="11">
    <location>
        <begin position="232"/>
        <end position="363"/>
    </location>
</feature>
<dbReference type="InterPro" id="IPR002130">
    <property type="entry name" value="Cyclophilin-type_PPIase_dom"/>
</dbReference>
<dbReference type="AlphaFoldDB" id="A0A023B7F7"/>
<dbReference type="EC" id="5.2.1.8" evidence="4"/>
<dbReference type="GO" id="GO:0016018">
    <property type="term" value="F:cyclosporin A binding"/>
    <property type="evidence" value="ECO:0007669"/>
    <property type="project" value="TreeGrafter"/>
</dbReference>
<organism evidence="13 14">
    <name type="scientific">Gregarina niphandrodes</name>
    <name type="common">Septate eugregarine</name>
    <dbReference type="NCBI Taxonomy" id="110365"/>
    <lineage>
        <taxon>Eukaryota</taxon>
        <taxon>Sar</taxon>
        <taxon>Alveolata</taxon>
        <taxon>Apicomplexa</taxon>
        <taxon>Conoidasida</taxon>
        <taxon>Gregarinasina</taxon>
        <taxon>Eugregarinorida</taxon>
        <taxon>Gregarinidae</taxon>
        <taxon>Gregarina</taxon>
    </lineage>
</organism>
<keyword evidence="5" id="KW-0507">mRNA processing</keyword>
<dbReference type="OrthoDB" id="408413at2759"/>
<dbReference type="SUPFAM" id="SSF50891">
    <property type="entry name" value="Cyclophilin-like"/>
    <property type="match status" value="1"/>
</dbReference>
<dbReference type="VEuPathDB" id="CryptoDB:GNI_070300"/>
<feature type="compositionally biased region" description="Low complexity" evidence="11">
    <location>
        <begin position="280"/>
        <end position="296"/>
    </location>
</feature>
<keyword evidence="6" id="KW-0747">Spliceosome</keyword>
<evidence type="ECO:0000256" key="6">
    <source>
        <dbReference type="ARBA" id="ARBA00022728"/>
    </source>
</evidence>
<dbReference type="PANTHER" id="PTHR11071:SF561">
    <property type="entry name" value="PEPTIDYL-PROLYL CIS-TRANS ISOMERASE D-RELATED"/>
    <property type="match status" value="1"/>
</dbReference>
<dbReference type="GO" id="GO:0005737">
    <property type="term" value="C:cytoplasm"/>
    <property type="evidence" value="ECO:0007669"/>
    <property type="project" value="TreeGrafter"/>
</dbReference>
<evidence type="ECO:0000256" key="1">
    <source>
        <dbReference type="ARBA" id="ARBA00000971"/>
    </source>
</evidence>